<feature type="transmembrane region" description="Helical" evidence="1">
    <location>
        <begin position="45"/>
        <end position="63"/>
    </location>
</feature>
<sequence length="141" mass="15636">MILRVSWRSLASLAGVSTIIGALLLEACLKPYVTYPHGYADSLLWWRFLPFAYALYAVTRAAISRRSLCDYWMVYASLAASSGWVAAFLLVTVLQHNGVFPHLTLPDATLVFYASVVWALCGALWAAVIRVRQGIESRGRP</sequence>
<evidence type="ECO:0000313" key="3">
    <source>
        <dbReference type="Proteomes" id="UP000075377"/>
    </source>
</evidence>
<dbReference type="Proteomes" id="UP000075377">
    <property type="component" value="Unassembled WGS sequence"/>
</dbReference>
<feature type="transmembrane region" description="Helical" evidence="1">
    <location>
        <begin position="111"/>
        <end position="131"/>
    </location>
</feature>
<dbReference type="RefSeq" id="WP_061499822.1">
    <property type="nucleotide sequence ID" value="NZ_LHZX01000261.1"/>
</dbReference>
<accession>A0A149UPD5</accession>
<dbReference type="PATRIC" id="fig|178901.14.peg.949"/>
<organism evidence="2 3">
    <name type="scientific">Acetobacter malorum</name>
    <dbReference type="NCBI Taxonomy" id="178901"/>
    <lineage>
        <taxon>Bacteria</taxon>
        <taxon>Pseudomonadati</taxon>
        <taxon>Pseudomonadota</taxon>
        <taxon>Alphaproteobacteria</taxon>
        <taxon>Acetobacterales</taxon>
        <taxon>Acetobacteraceae</taxon>
        <taxon>Acetobacter</taxon>
    </lineage>
</organism>
<reference evidence="2 3" key="1">
    <citation type="submission" date="2015-06" db="EMBL/GenBank/DDBJ databases">
        <title>Improved classification and identification of acetic acid bacteria using matrix-assisted laser desorption/ionization time-of-flight mass spectrometry; Gluconobacter nephelii and Gluconobacter uchimurae are later heterotypic synonyms of Gluconobacter japonicus and Gluconobacter oxydans, respectively.</title>
        <authorList>
            <person name="Li L."/>
            <person name="Cleenwerck I."/>
            <person name="De Vuyst L."/>
            <person name="Vandamme P."/>
        </authorList>
    </citation>
    <scope>NUCLEOTIDE SEQUENCE [LARGE SCALE GENOMIC DNA]</scope>
    <source>
        <strain evidence="2 3">LMG 1699</strain>
    </source>
</reference>
<proteinExistence type="predicted"/>
<dbReference type="AlphaFoldDB" id="A0A149UPD5"/>
<feature type="transmembrane region" description="Helical" evidence="1">
    <location>
        <begin position="72"/>
        <end position="91"/>
    </location>
</feature>
<dbReference type="EMBL" id="LHZX01000261">
    <property type="protein sequence ID" value="KXV69850.1"/>
    <property type="molecule type" value="Genomic_DNA"/>
</dbReference>
<name>A0A149UPD5_9PROT</name>
<keyword evidence="1" id="KW-0812">Transmembrane</keyword>
<evidence type="ECO:0000256" key="1">
    <source>
        <dbReference type="SAM" id="Phobius"/>
    </source>
</evidence>
<protein>
    <submittedName>
        <fullName evidence="2">Uncharacterized protein</fullName>
    </submittedName>
</protein>
<keyword evidence="1" id="KW-0472">Membrane</keyword>
<keyword evidence="1" id="KW-1133">Transmembrane helix</keyword>
<evidence type="ECO:0000313" key="2">
    <source>
        <dbReference type="EMBL" id="KXV69850.1"/>
    </source>
</evidence>
<comment type="caution">
    <text evidence="2">The sequence shown here is derived from an EMBL/GenBank/DDBJ whole genome shotgun (WGS) entry which is preliminary data.</text>
</comment>
<gene>
    <name evidence="2" type="ORF">AD951_04735</name>
</gene>